<evidence type="ECO:0000259" key="1">
    <source>
        <dbReference type="PROSITE" id="PS51823"/>
    </source>
</evidence>
<sequence>LSTVFALNSFQSCDLNGVRAYSTLDQSGVCTLGTALVDYRGYRVTAQTIIPGKLSVLSAGILEKEQDQLIVYGSNDFGKSVVADKRYAEILGKSAKALRIRPHKVLDKSGSVVNLLSSVDCKGIVGNDNRTYLLDLLNTFPPDVNYLGGAPAPVRPVLSETMRKLGYPYVHRHLLPSVRQELVDFFCNLRQEEFVRKAAEEFHKIRTTSTDAEKELVKSDEREDKGPNIDVNGVLLLDSDSSGKSIQQFMIQEKNFANSQHSGAVGTTLVSKIRKAMTEGTDDLDLKEAMKRAAQSIKTFKHGSFEILFNSDAFKSTVTFAKEEEENLKRDRELIQEICEFLVLEQIPAVIDDCVNFALIPQDGRALVEILHQR</sequence>
<feature type="domain" description="Clu" evidence="1">
    <location>
        <begin position="1"/>
        <end position="147"/>
    </location>
</feature>
<dbReference type="STRING" id="6205.A0A0R3WTX0"/>
<dbReference type="PANTHER" id="PTHR12601:SF6">
    <property type="entry name" value="CLUSTERED MITOCHONDRIA PROTEIN HOMOLOG"/>
    <property type="match status" value="1"/>
</dbReference>
<dbReference type="GO" id="GO:0003729">
    <property type="term" value="F:mRNA binding"/>
    <property type="evidence" value="ECO:0007669"/>
    <property type="project" value="TreeGrafter"/>
</dbReference>
<dbReference type="GO" id="GO:0005737">
    <property type="term" value="C:cytoplasm"/>
    <property type="evidence" value="ECO:0007669"/>
    <property type="project" value="TreeGrafter"/>
</dbReference>
<name>A0A0R3WTX0_HYDTA</name>
<proteinExistence type="predicted"/>
<dbReference type="WBParaSite" id="TTAC_0000421001-mRNA-1">
    <property type="protein sequence ID" value="TTAC_0000421001-mRNA-1"/>
    <property type="gene ID" value="TTAC_0000421001"/>
</dbReference>
<dbReference type="Pfam" id="PF13236">
    <property type="entry name" value="CLU"/>
    <property type="match status" value="1"/>
</dbReference>
<dbReference type="InterPro" id="IPR025697">
    <property type="entry name" value="CLU_dom"/>
</dbReference>
<dbReference type="AlphaFoldDB" id="A0A0R3WTX0"/>
<dbReference type="InterPro" id="IPR027523">
    <property type="entry name" value="CLU_prot"/>
</dbReference>
<evidence type="ECO:0000313" key="2">
    <source>
        <dbReference type="WBParaSite" id="TTAC_0000421001-mRNA-1"/>
    </source>
</evidence>
<protein>
    <submittedName>
        <fullName evidence="2">Clu domain-containing protein</fullName>
    </submittedName>
</protein>
<dbReference type="PROSITE" id="PS51823">
    <property type="entry name" value="CLU"/>
    <property type="match status" value="1"/>
</dbReference>
<dbReference type="GO" id="GO:0048312">
    <property type="term" value="P:intracellular distribution of mitochondria"/>
    <property type="evidence" value="ECO:0007669"/>
    <property type="project" value="TreeGrafter"/>
</dbReference>
<organism evidence="2">
    <name type="scientific">Hydatigena taeniaeformis</name>
    <name type="common">Feline tapeworm</name>
    <name type="synonym">Taenia taeniaeformis</name>
    <dbReference type="NCBI Taxonomy" id="6205"/>
    <lineage>
        <taxon>Eukaryota</taxon>
        <taxon>Metazoa</taxon>
        <taxon>Spiralia</taxon>
        <taxon>Lophotrochozoa</taxon>
        <taxon>Platyhelminthes</taxon>
        <taxon>Cestoda</taxon>
        <taxon>Eucestoda</taxon>
        <taxon>Cyclophyllidea</taxon>
        <taxon>Taeniidae</taxon>
        <taxon>Hydatigera</taxon>
    </lineage>
</organism>
<dbReference type="PANTHER" id="PTHR12601">
    <property type="entry name" value="EUKARYOTIC TRANSLATION INITIATION FACTOR 3 SUBUNIT EIF-3"/>
    <property type="match status" value="1"/>
</dbReference>
<accession>A0A0R3WTX0</accession>
<reference evidence="2" key="1">
    <citation type="submission" date="2017-02" db="UniProtKB">
        <authorList>
            <consortium name="WormBaseParasite"/>
        </authorList>
    </citation>
    <scope>IDENTIFICATION</scope>
</reference>